<gene>
    <name evidence="8" type="primary">hemA</name>
    <name evidence="17" type="ORF">EDC03_1889</name>
</gene>
<comment type="function">
    <text evidence="8">Catalyzes the NADPH-dependent reduction of glutamyl-tRNA(Glu) to glutamate 1-semialdehyde (GSA).</text>
</comment>
<dbReference type="GO" id="GO:0008883">
    <property type="term" value="F:glutamyl-tRNA reductase activity"/>
    <property type="evidence" value="ECO:0007669"/>
    <property type="project" value="UniProtKB-UniRule"/>
</dbReference>
<dbReference type="GO" id="GO:0050661">
    <property type="term" value="F:NADP binding"/>
    <property type="evidence" value="ECO:0007669"/>
    <property type="project" value="InterPro"/>
</dbReference>
<dbReference type="PANTHER" id="PTHR43013:SF1">
    <property type="entry name" value="GLUTAMYL-TRNA REDUCTASE"/>
    <property type="match status" value="1"/>
</dbReference>
<dbReference type="FunFam" id="3.30.460.30:FF:000001">
    <property type="entry name" value="Glutamyl-tRNA reductase"/>
    <property type="match status" value="1"/>
</dbReference>
<feature type="domain" description="Quinate/shikimate 5-dehydrogenase/glutamyl-tRNA reductase" evidence="15">
    <location>
        <begin position="173"/>
        <end position="313"/>
    </location>
</feature>
<feature type="binding site" evidence="8 11">
    <location>
        <begin position="189"/>
        <end position="194"/>
    </location>
    <ligand>
        <name>NADP(+)</name>
        <dbReference type="ChEBI" id="CHEBI:58349"/>
    </ligand>
</feature>
<dbReference type="PANTHER" id="PTHR43013">
    <property type="entry name" value="GLUTAMYL-TRNA REDUCTASE"/>
    <property type="match status" value="1"/>
</dbReference>
<dbReference type="Gene3D" id="3.40.50.720">
    <property type="entry name" value="NAD(P)-binding Rossmann-like Domain"/>
    <property type="match status" value="1"/>
</dbReference>
<evidence type="ECO:0000256" key="13">
    <source>
        <dbReference type="RuleBase" id="RU000584"/>
    </source>
</evidence>
<evidence type="ECO:0000256" key="5">
    <source>
        <dbReference type="ARBA" id="ARBA00023002"/>
    </source>
</evidence>
<dbReference type="InterPro" id="IPR015896">
    <property type="entry name" value="4pyrrol_synth_GluRdtase_dimer"/>
</dbReference>
<evidence type="ECO:0000256" key="3">
    <source>
        <dbReference type="ARBA" id="ARBA00012970"/>
    </source>
</evidence>
<comment type="domain">
    <text evidence="8">Possesses an unusual extended V-shaped dimeric structure with each monomer consisting of three distinct domains arranged along a curved 'spinal' alpha-helix. The N-terminal catalytic domain specifically recognizes the glutamate moiety of the substrate. The second domain is the NADPH-binding domain, and the third C-terminal domain is responsible for dimerization.</text>
</comment>
<comment type="miscellaneous">
    <text evidence="8">During catalysis, the active site Cys acts as a nucleophile attacking the alpha-carbonyl group of tRNA-bound glutamate with the formation of a thioester intermediate between enzyme and glutamate, and the concomitant release of tRNA(Glu). The thioester intermediate is finally reduced by direct hydride transfer from NADPH, to form the product GSA.</text>
</comment>
<feature type="binding site" evidence="8 10">
    <location>
        <position position="109"/>
    </location>
    <ligand>
        <name>substrate</name>
    </ligand>
</feature>
<evidence type="ECO:0000256" key="10">
    <source>
        <dbReference type="PIRSR" id="PIRSR000445-2"/>
    </source>
</evidence>
<feature type="domain" description="Glutamyl-tRNA reductase N-terminal" evidence="16">
    <location>
        <begin position="6"/>
        <end position="156"/>
    </location>
</feature>
<dbReference type="EMBL" id="RJKN01000004">
    <property type="protein sequence ID" value="ROP43287.1"/>
    <property type="molecule type" value="Genomic_DNA"/>
</dbReference>
<feature type="binding site" evidence="8 10">
    <location>
        <position position="120"/>
    </location>
    <ligand>
        <name>substrate</name>
    </ligand>
</feature>
<dbReference type="Gene3D" id="3.30.460.30">
    <property type="entry name" value="Glutamyl-tRNA reductase, N-terminal domain"/>
    <property type="match status" value="1"/>
</dbReference>
<dbReference type="InterPro" id="IPR015895">
    <property type="entry name" value="4pyrrol_synth_GluRdtase_N"/>
</dbReference>
<keyword evidence="6 8" id="KW-0627">Porphyrin biosynthesis</keyword>
<dbReference type="InParanoid" id="A0A3N1HL94"/>
<dbReference type="Pfam" id="PF05201">
    <property type="entry name" value="GlutR_N"/>
    <property type="match status" value="1"/>
</dbReference>
<dbReference type="GO" id="GO:0019353">
    <property type="term" value="P:protoporphyrinogen IX biosynthetic process from glutamate"/>
    <property type="evidence" value="ECO:0007669"/>
    <property type="project" value="TreeGrafter"/>
</dbReference>
<evidence type="ECO:0000259" key="16">
    <source>
        <dbReference type="Pfam" id="PF05201"/>
    </source>
</evidence>
<name>A0A3N1HL94_9ACTN</name>
<dbReference type="SUPFAM" id="SSF69075">
    <property type="entry name" value="Glutamyl tRNA-reductase dimerization domain"/>
    <property type="match status" value="1"/>
</dbReference>
<dbReference type="PROSITE" id="PS00747">
    <property type="entry name" value="GLUTR"/>
    <property type="match status" value="1"/>
</dbReference>
<feature type="domain" description="Tetrapyrrole biosynthesis glutamyl-tRNA reductase dimerisation" evidence="14">
    <location>
        <begin position="336"/>
        <end position="436"/>
    </location>
</feature>
<evidence type="ECO:0000313" key="17">
    <source>
        <dbReference type="EMBL" id="ROP43287.1"/>
    </source>
</evidence>
<sequence length="492" mass="50066">MTAMVVGLSHRTAPLEVLERASLDGAAARAMAQSACAGEDVTEAVVLSTCNRLEVYSEVASFHGGLADLGAALVAATGVPLVDLTDHLYVHYADGAVEHLFTVVCGLDSMAVGESQVLGQVRSALRRGQEDGSVGSHLHGLLQRALRVGKRAHSETGLDHAGHSLVEAGLAHADEVVGGLPSARVLVVGAGAMSALAVTTAHRLGARDITVVNRTPARAQRLAEAVGGRWLALDDGTSLERALASADVVLSCTGAVGHVVDAATVGAARALRGGGGGSASAAPQLVVDLALPRDVAPEVGRIPGVVVLGLAELGAQLADEAASAAAGGVADDLRDARAIVAEEAAGYLAEQRAAAVAPTVVALRTHAREVADAELARLRQRLGPALDERLEAEVQQTLHRVVATLLHTPTVRMKSLAADAAVGPSYVEALRRLFDLDPAGTREPLSAGEALRARPEVRTAAAGHAPAAVPVHAMRDLLAGVPRGRGAAGDAP</sequence>
<dbReference type="AlphaFoldDB" id="A0A3N1HL94"/>
<dbReference type="InterPro" id="IPR006151">
    <property type="entry name" value="Shikm_DH/Glu-tRNA_Rdtase"/>
</dbReference>
<dbReference type="InterPro" id="IPR036343">
    <property type="entry name" value="GluRdtase_N_sf"/>
</dbReference>
<evidence type="ECO:0000256" key="8">
    <source>
        <dbReference type="HAMAP-Rule" id="MF_00087"/>
    </source>
</evidence>
<evidence type="ECO:0000313" key="18">
    <source>
        <dbReference type="Proteomes" id="UP000276232"/>
    </source>
</evidence>
<dbReference type="Pfam" id="PF01488">
    <property type="entry name" value="Shikimate_DH"/>
    <property type="match status" value="1"/>
</dbReference>
<dbReference type="Pfam" id="PF00745">
    <property type="entry name" value="GlutR_dimer"/>
    <property type="match status" value="1"/>
</dbReference>
<evidence type="ECO:0000256" key="7">
    <source>
        <dbReference type="ARBA" id="ARBA00047464"/>
    </source>
</evidence>
<dbReference type="SUPFAM" id="SSF51735">
    <property type="entry name" value="NAD(P)-binding Rossmann-fold domains"/>
    <property type="match status" value="1"/>
</dbReference>
<dbReference type="PIRSF" id="PIRSF000445">
    <property type="entry name" value="4pyrrol_synth_GluRdtase"/>
    <property type="match status" value="1"/>
</dbReference>
<reference evidence="17 18" key="1">
    <citation type="journal article" date="2015" name="Stand. Genomic Sci.">
        <title>Genomic Encyclopedia of Bacterial and Archaeal Type Strains, Phase III: the genomes of soil and plant-associated and newly described type strains.</title>
        <authorList>
            <person name="Whitman W.B."/>
            <person name="Woyke T."/>
            <person name="Klenk H.P."/>
            <person name="Zhou Y."/>
            <person name="Lilburn T.G."/>
            <person name="Beck B.J."/>
            <person name="De Vos P."/>
            <person name="Vandamme P."/>
            <person name="Eisen J.A."/>
            <person name="Garrity G."/>
            <person name="Hugenholtz P."/>
            <person name="Kyrpides N.C."/>
        </authorList>
    </citation>
    <scope>NUCLEOTIDE SEQUENCE [LARGE SCALE GENOMIC DNA]</scope>
    <source>
        <strain evidence="17 18">CECT 7306</strain>
    </source>
</reference>
<evidence type="ECO:0000259" key="14">
    <source>
        <dbReference type="Pfam" id="PF00745"/>
    </source>
</evidence>
<dbReference type="NCBIfam" id="NF000744">
    <property type="entry name" value="PRK00045.1-3"/>
    <property type="match status" value="1"/>
</dbReference>
<dbReference type="CDD" id="cd05213">
    <property type="entry name" value="NAD_bind_Glutamyl_tRNA_reduct"/>
    <property type="match status" value="1"/>
</dbReference>
<evidence type="ECO:0000256" key="2">
    <source>
        <dbReference type="ARBA" id="ARBA00005916"/>
    </source>
</evidence>
<dbReference type="Proteomes" id="UP000276232">
    <property type="component" value="Unassembled WGS sequence"/>
</dbReference>
<dbReference type="InterPro" id="IPR018214">
    <property type="entry name" value="GluRdtase_CS"/>
</dbReference>
<comment type="catalytic activity">
    <reaction evidence="7 8 13">
        <text>(S)-4-amino-5-oxopentanoate + tRNA(Glu) + NADP(+) = L-glutamyl-tRNA(Glu) + NADPH + H(+)</text>
        <dbReference type="Rhea" id="RHEA:12344"/>
        <dbReference type="Rhea" id="RHEA-COMP:9663"/>
        <dbReference type="Rhea" id="RHEA-COMP:9680"/>
        <dbReference type="ChEBI" id="CHEBI:15378"/>
        <dbReference type="ChEBI" id="CHEBI:57501"/>
        <dbReference type="ChEBI" id="CHEBI:57783"/>
        <dbReference type="ChEBI" id="CHEBI:58349"/>
        <dbReference type="ChEBI" id="CHEBI:78442"/>
        <dbReference type="ChEBI" id="CHEBI:78520"/>
        <dbReference type="EC" id="1.2.1.70"/>
    </reaction>
</comment>
<organism evidence="17 18">
    <name type="scientific">Pseudokineococcus lusitanus</name>
    <dbReference type="NCBI Taxonomy" id="763993"/>
    <lineage>
        <taxon>Bacteria</taxon>
        <taxon>Bacillati</taxon>
        <taxon>Actinomycetota</taxon>
        <taxon>Actinomycetes</taxon>
        <taxon>Kineosporiales</taxon>
        <taxon>Kineosporiaceae</taxon>
        <taxon>Pseudokineococcus</taxon>
    </lineage>
</organism>
<dbReference type="HAMAP" id="MF_00087">
    <property type="entry name" value="Glu_tRNA_reductase"/>
    <property type="match status" value="1"/>
</dbReference>
<dbReference type="OrthoDB" id="110209at2"/>
<evidence type="ECO:0000259" key="15">
    <source>
        <dbReference type="Pfam" id="PF01488"/>
    </source>
</evidence>
<keyword evidence="18" id="KW-1185">Reference proteome</keyword>
<evidence type="ECO:0000256" key="4">
    <source>
        <dbReference type="ARBA" id="ARBA00022857"/>
    </source>
</evidence>
<dbReference type="EC" id="1.2.1.70" evidence="3 8"/>
<keyword evidence="4 8" id="KW-0521">NADP</keyword>
<evidence type="ECO:0000256" key="6">
    <source>
        <dbReference type="ARBA" id="ARBA00023244"/>
    </source>
</evidence>
<feature type="binding site" evidence="8 10">
    <location>
        <begin position="114"/>
        <end position="116"/>
    </location>
    <ligand>
        <name>substrate</name>
    </ligand>
</feature>
<dbReference type="InterPro" id="IPR000343">
    <property type="entry name" value="4pyrrol_synth_GluRdtase"/>
</dbReference>
<evidence type="ECO:0000256" key="11">
    <source>
        <dbReference type="PIRSR" id="PIRSR000445-3"/>
    </source>
</evidence>
<comment type="subunit">
    <text evidence="8">Homodimer.</text>
</comment>
<dbReference type="NCBIfam" id="TIGR01035">
    <property type="entry name" value="hemA"/>
    <property type="match status" value="1"/>
</dbReference>
<dbReference type="FunCoup" id="A0A3N1HL94">
    <property type="interactions" value="124"/>
</dbReference>
<dbReference type="InterPro" id="IPR036453">
    <property type="entry name" value="GluRdtase_dimer_dom_sf"/>
</dbReference>
<dbReference type="SUPFAM" id="SSF69742">
    <property type="entry name" value="Glutamyl tRNA-reductase catalytic, N-terminal domain"/>
    <property type="match status" value="1"/>
</dbReference>
<proteinExistence type="inferred from homology"/>
<comment type="pathway">
    <text evidence="1 8 13">Porphyrin-containing compound metabolism; protoporphyrin-IX biosynthesis; 5-aminolevulinate from L-glutamyl-tRNA(Glu): step 1/2.</text>
</comment>
<evidence type="ECO:0000256" key="9">
    <source>
        <dbReference type="PIRSR" id="PIRSR000445-1"/>
    </source>
</evidence>
<feature type="active site" description="Nucleophile" evidence="8 9">
    <location>
        <position position="50"/>
    </location>
</feature>
<dbReference type="UniPathway" id="UPA00251">
    <property type="reaction ID" value="UER00316"/>
</dbReference>
<comment type="caution">
    <text evidence="17">The sequence shown here is derived from an EMBL/GenBank/DDBJ whole genome shotgun (WGS) entry which is preliminary data.</text>
</comment>
<protein>
    <recommendedName>
        <fullName evidence="3 8">Glutamyl-tRNA reductase</fullName>
        <shortName evidence="8">GluTR</shortName>
        <ecNumber evidence="3 8">1.2.1.70</ecNumber>
    </recommendedName>
</protein>
<feature type="binding site" evidence="8 10">
    <location>
        <begin position="49"/>
        <end position="52"/>
    </location>
    <ligand>
        <name>substrate</name>
    </ligand>
</feature>
<accession>A0A3N1HL94</accession>
<evidence type="ECO:0000256" key="1">
    <source>
        <dbReference type="ARBA" id="ARBA00005059"/>
    </source>
</evidence>
<feature type="site" description="Important for activity" evidence="8 12">
    <location>
        <position position="99"/>
    </location>
</feature>
<keyword evidence="5 8" id="KW-0560">Oxidoreductase</keyword>
<dbReference type="InterPro" id="IPR036291">
    <property type="entry name" value="NAD(P)-bd_dom_sf"/>
</dbReference>
<comment type="similarity">
    <text evidence="2 8 13">Belongs to the glutamyl-tRNA reductase family.</text>
</comment>
<evidence type="ECO:0000256" key="12">
    <source>
        <dbReference type="PIRSR" id="PIRSR000445-4"/>
    </source>
</evidence>